<reference evidence="1 2" key="1">
    <citation type="submission" date="2018-05" db="EMBL/GenBank/DDBJ databases">
        <title>Genomic Encyclopedia of Type Strains, Phase IV (KMG-IV): sequencing the most valuable type-strain genomes for metagenomic binning, comparative biology and taxonomic classification.</title>
        <authorList>
            <person name="Goeker M."/>
        </authorList>
    </citation>
    <scope>NUCLEOTIDE SEQUENCE [LARGE SCALE GENOMIC DNA]</scope>
    <source>
        <strain evidence="1 2">DSM 16791</strain>
    </source>
</reference>
<comment type="caution">
    <text evidence="1">The sequence shown here is derived from an EMBL/GenBank/DDBJ whole genome shotgun (WGS) entry which is preliminary data.</text>
</comment>
<evidence type="ECO:0000313" key="1">
    <source>
        <dbReference type="EMBL" id="PWV95382.1"/>
    </source>
</evidence>
<protein>
    <submittedName>
        <fullName evidence="1">Uncharacterized protein</fullName>
    </submittedName>
</protein>
<evidence type="ECO:0000313" key="2">
    <source>
        <dbReference type="Proteomes" id="UP000246352"/>
    </source>
</evidence>
<name>A0A317PG49_9HYPH</name>
<proteinExistence type="predicted"/>
<sequence length="99" mass="11253">MDMSEPYIVIYHETERGFEYDREGYDLPELAGTIPVIGDYIVNPGVARGADRMLAENHTVYEVVRRYFKPRTSPNYGARVVLVVKARSGAEEEADLLSR</sequence>
<dbReference type="EMBL" id="QGTR01000011">
    <property type="protein sequence ID" value="PWV95382.1"/>
    <property type="molecule type" value="Genomic_DNA"/>
</dbReference>
<keyword evidence="2" id="KW-1185">Reference proteome</keyword>
<dbReference type="Proteomes" id="UP000246352">
    <property type="component" value="Unassembled WGS sequence"/>
</dbReference>
<dbReference type="AlphaFoldDB" id="A0A317PG49"/>
<accession>A0A317PG49</accession>
<organism evidence="1 2">
    <name type="scientific">Hoeflea marina</name>
    <dbReference type="NCBI Taxonomy" id="274592"/>
    <lineage>
        <taxon>Bacteria</taxon>
        <taxon>Pseudomonadati</taxon>
        <taxon>Pseudomonadota</taxon>
        <taxon>Alphaproteobacteria</taxon>
        <taxon>Hyphomicrobiales</taxon>
        <taxon>Rhizobiaceae</taxon>
        <taxon>Hoeflea</taxon>
    </lineage>
</organism>
<gene>
    <name evidence="1" type="ORF">DFR52_11113</name>
</gene>